<dbReference type="AlphaFoldDB" id="A0A8J6JHP3"/>
<proteinExistence type="predicted"/>
<evidence type="ECO:0000313" key="1">
    <source>
        <dbReference type="EMBL" id="MBC5735010.1"/>
    </source>
</evidence>
<organism evidence="1 2">
    <name type="scientific">Lawsonibacter hominis</name>
    <dbReference type="NCBI Taxonomy" id="2763053"/>
    <lineage>
        <taxon>Bacteria</taxon>
        <taxon>Bacillati</taxon>
        <taxon>Bacillota</taxon>
        <taxon>Clostridia</taxon>
        <taxon>Eubacteriales</taxon>
        <taxon>Oscillospiraceae</taxon>
        <taxon>Lawsonibacter</taxon>
    </lineage>
</organism>
<reference evidence="1" key="1">
    <citation type="submission" date="2020-08" db="EMBL/GenBank/DDBJ databases">
        <title>Genome public.</title>
        <authorList>
            <person name="Liu C."/>
            <person name="Sun Q."/>
        </authorList>
    </citation>
    <scope>NUCLEOTIDE SEQUENCE</scope>
    <source>
        <strain evidence="1">NSJ-51</strain>
    </source>
</reference>
<dbReference type="RefSeq" id="WP_186908801.1">
    <property type="nucleotide sequence ID" value="NZ_JACOPP010000033.1"/>
</dbReference>
<dbReference type="EMBL" id="JACOPP010000033">
    <property type="protein sequence ID" value="MBC5735010.1"/>
    <property type="molecule type" value="Genomic_DNA"/>
</dbReference>
<accession>A0A8J6JHP3</accession>
<evidence type="ECO:0000313" key="2">
    <source>
        <dbReference type="Proteomes" id="UP000661435"/>
    </source>
</evidence>
<protein>
    <submittedName>
        <fullName evidence="1">Uncharacterized protein</fullName>
    </submittedName>
</protein>
<sequence>MQRTTLHGFYLIRTPREGLKSNAYLQAIPHNRPVCGTYVPAESKRPFRRASRFILKARPGLKRDGPPVIGLFRQSGAVF</sequence>
<keyword evidence="2" id="KW-1185">Reference proteome</keyword>
<name>A0A8J6JHP3_9FIRM</name>
<dbReference type="Proteomes" id="UP000661435">
    <property type="component" value="Unassembled WGS sequence"/>
</dbReference>
<gene>
    <name evidence="1" type="ORF">H8S57_14925</name>
</gene>
<comment type="caution">
    <text evidence="1">The sequence shown here is derived from an EMBL/GenBank/DDBJ whole genome shotgun (WGS) entry which is preliminary data.</text>
</comment>